<dbReference type="Proteomes" id="UP000219688">
    <property type="component" value="Unassembled WGS sequence"/>
</dbReference>
<dbReference type="AlphaFoldDB" id="A0A285VIQ6"/>
<evidence type="ECO:0000256" key="1">
    <source>
        <dbReference type="ARBA" id="ARBA00023015"/>
    </source>
</evidence>
<evidence type="ECO:0000256" key="2">
    <source>
        <dbReference type="ARBA" id="ARBA00023125"/>
    </source>
</evidence>
<dbReference type="PANTHER" id="PTHR43214:SF24">
    <property type="entry name" value="TRANSCRIPTIONAL REGULATORY PROTEIN NARL-RELATED"/>
    <property type="match status" value="1"/>
</dbReference>
<dbReference type="InterPro" id="IPR039420">
    <property type="entry name" value="WalR-like"/>
</dbReference>
<dbReference type="GO" id="GO:0003677">
    <property type="term" value="F:DNA binding"/>
    <property type="evidence" value="ECO:0007669"/>
    <property type="project" value="UniProtKB-KW"/>
</dbReference>
<dbReference type="CDD" id="cd06170">
    <property type="entry name" value="LuxR_C_like"/>
    <property type="match status" value="1"/>
</dbReference>
<dbReference type="EMBL" id="OBQK01000002">
    <property type="protein sequence ID" value="SOC53747.1"/>
    <property type="molecule type" value="Genomic_DNA"/>
</dbReference>
<accession>A0A285VIQ6</accession>
<keyword evidence="6" id="KW-1185">Reference proteome</keyword>
<dbReference type="GO" id="GO:0006355">
    <property type="term" value="P:regulation of DNA-templated transcription"/>
    <property type="evidence" value="ECO:0007669"/>
    <property type="project" value="InterPro"/>
</dbReference>
<keyword evidence="2" id="KW-0238">DNA-binding</keyword>
<name>A0A285VIQ6_9MICO</name>
<dbReference type="InterPro" id="IPR000792">
    <property type="entry name" value="Tscrpt_reg_LuxR_C"/>
</dbReference>
<proteinExistence type="predicted"/>
<dbReference type="InterPro" id="IPR036388">
    <property type="entry name" value="WH-like_DNA-bd_sf"/>
</dbReference>
<gene>
    <name evidence="5" type="ORF">SAMN05421879_102105</name>
</gene>
<sequence length="516" mass="54192">MEPAEDAGIGQEVDVLLDLARARQAAGDVAGAWEAVAQVAGRARATQDLGALAEAALVLRRPAGAPLRGRVHALAQEALGRTPAGDPRRARLAAQVAATRDAYEPPAPQADPADLADPEEAFLGLQARVADLQNPAHVHERLAIGARAVGLGTATGVPEYAAWGHRWRMDAAAELGRPVELAADRAAARALVDSLGTEWRSWLVLTRASAKLLEGAFDQVGALVEEARDLGGPASTADLFHLVYSSEIAAWTGRDAVRVADEVALAVDDLPHHARLWLATARYAAGGLEAARQVWQSVRGHVARMPDDAPELLIAAVGAAELCEAFADTEVAADLYSRLLPHADLHAIGMAHAPYHGPVALTLGRLALVLERPEDARRHLEAALRACDDAGALPHTALTHLVLARSFGPGTRGRSEHAAAAAGLAHRLGAAPLLARAEALTAAPDGDPRLTGREREVAALVAEGLTNASIARRLVLSERTVENHVSHVLHKLNLPTRTALAVSTHQDTDGSSSPDR</sequence>
<dbReference type="RefSeq" id="WP_097187159.1">
    <property type="nucleotide sequence ID" value="NZ_OBQK01000002.1"/>
</dbReference>
<reference evidence="6" key="1">
    <citation type="submission" date="2017-08" db="EMBL/GenBank/DDBJ databases">
        <authorList>
            <person name="Varghese N."/>
            <person name="Submissions S."/>
        </authorList>
    </citation>
    <scope>NUCLEOTIDE SEQUENCE [LARGE SCALE GENOMIC DNA]</scope>
    <source>
        <strain evidence="6">USBA17B2</strain>
    </source>
</reference>
<feature type="domain" description="HTH luxR-type" evidence="4">
    <location>
        <begin position="443"/>
        <end position="508"/>
    </location>
</feature>
<protein>
    <submittedName>
        <fullName evidence="5">Regulatory protein, luxR family</fullName>
    </submittedName>
</protein>
<keyword evidence="3" id="KW-0804">Transcription</keyword>
<dbReference type="PROSITE" id="PS00622">
    <property type="entry name" value="HTH_LUXR_1"/>
    <property type="match status" value="1"/>
</dbReference>
<dbReference type="SMART" id="SM00421">
    <property type="entry name" value="HTH_LUXR"/>
    <property type="match status" value="1"/>
</dbReference>
<evidence type="ECO:0000256" key="3">
    <source>
        <dbReference type="ARBA" id="ARBA00023163"/>
    </source>
</evidence>
<dbReference type="SUPFAM" id="SSF46894">
    <property type="entry name" value="C-terminal effector domain of the bipartite response regulators"/>
    <property type="match status" value="1"/>
</dbReference>
<dbReference type="PROSITE" id="PS50043">
    <property type="entry name" value="HTH_LUXR_2"/>
    <property type="match status" value="1"/>
</dbReference>
<dbReference type="Gene3D" id="1.10.10.10">
    <property type="entry name" value="Winged helix-like DNA-binding domain superfamily/Winged helix DNA-binding domain"/>
    <property type="match status" value="1"/>
</dbReference>
<dbReference type="PANTHER" id="PTHR43214">
    <property type="entry name" value="TWO-COMPONENT RESPONSE REGULATOR"/>
    <property type="match status" value="1"/>
</dbReference>
<dbReference type="PRINTS" id="PR00038">
    <property type="entry name" value="HTHLUXR"/>
</dbReference>
<evidence type="ECO:0000259" key="4">
    <source>
        <dbReference type="PROSITE" id="PS50043"/>
    </source>
</evidence>
<evidence type="ECO:0000313" key="6">
    <source>
        <dbReference type="Proteomes" id="UP000219688"/>
    </source>
</evidence>
<evidence type="ECO:0000313" key="5">
    <source>
        <dbReference type="EMBL" id="SOC53747.1"/>
    </source>
</evidence>
<dbReference type="InterPro" id="IPR016032">
    <property type="entry name" value="Sig_transdc_resp-reg_C-effctor"/>
</dbReference>
<organism evidence="5 6">
    <name type="scientific">Ornithinimicrobium cerasi</name>
    <dbReference type="NCBI Taxonomy" id="2248773"/>
    <lineage>
        <taxon>Bacteria</taxon>
        <taxon>Bacillati</taxon>
        <taxon>Actinomycetota</taxon>
        <taxon>Actinomycetes</taxon>
        <taxon>Micrococcales</taxon>
        <taxon>Ornithinimicrobiaceae</taxon>
        <taxon>Ornithinimicrobium</taxon>
    </lineage>
</organism>
<keyword evidence="1" id="KW-0805">Transcription regulation</keyword>
<dbReference type="Pfam" id="PF00196">
    <property type="entry name" value="GerE"/>
    <property type="match status" value="1"/>
</dbReference>